<organism evidence="1 2">
    <name type="scientific">Actinomadura macrotermitis</name>
    <dbReference type="NCBI Taxonomy" id="2585200"/>
    <lineage>
        <taxon>Bacteria</taxon>
        <taxon>Bacillati</taxon>
        <taxon>Actinomycetota</taxon>
        <taxon>Actinomycetes</taxon>
        <taxon>Streptosporangiales</taxon>
        <taxon>Thermomonosporaceae</taxon>
        <taxon>Actinomadura</taxon>
    </lineage>
</organism>
<proteinExistence type="predicted"/>
<accession>A0A7K0BWY4</accession>
<sequence length="416" mass="45286">MSETSPQESDRPWWRRGPVVAGTAVAVAATGAFAWWPDTMALAAPKRGADSVPAGMRMEKAKAPARCGVTTRTLKTLLDKEWSSSFPDYPAPSKSKECSWYVDHRSLEVDFSFHDSEAEAMLDFIGSGWPSEAARAEVASERDPRRTVTGLGDEAGLVSAPMGVSRRWDEVLVFFRAGNVLVTVTYGHWWADPAQRWKELSEKDATDGALKAAADVARSMGMPAEPVRAPVPMPAVPVLQNVPQACGALPAKLLRTLAPDATTGPWNLNDTFSSIAFRTPPRVCKWSASKSDGGDDQEQKLTVIIAPVPSPPDRPGFGPWSAAYEYTRLHRLARQKWKGFQPLAGVGEQAFLAHPASFSQLDNGGLVILRSRNVLAAVHYSTTERTFARPYDVHDTGKEIRGAYTAALEVAKKLKS</sequence>
<name>A0A7K0BWY4_9ACTN</name>
<evidence type="ECO:0000313" key="2">
    <source>
        <dbReference type="Proteomes" id="UP000487268"/>
    </source>
</evidence>
<evidence type="ECO:0000313" key="1">
    <source>
        <dbReference type="EMBL" id="MQY05392.1"/>
    </source>
</evidence>
<keyword evidence="2" id="KW-1185">Reference proteome</keyword>
<dbReference type="AlphaFoldDB" id="A0A7K0BWY4"/>
<gene>
    <name evidence="1" type="ORF">ACRB68_34660</name>
</gene>
<dbReference type="OrthoDB" id="3454902at2"/>
<dbReference type="Proteomes" id="UP000487268">
    <property type="component" value="Unassembled WGS sequence"/>
</dbReference>
<reference evidence="1 2" key="1">
    <citation type="submission" date="2019-10" db="EMBL/GenBank/DDBJ databases">
        <title>Actinomadura rubteroloni sp. nov. and Actinomadura macrotermitis sp. nov., isolated from the gut of fungus growing-termite Macrotermes natalensis.</title>
        <authorList>
            <person name="Benndorf R."/>
            <person name="Martin K."/>
            <person name="Kuefner M."/>
            <person name="De Beer W."/>
            <person name="Kaster A.-K."/>
            <person name="Vollmers J."/>
            <person name="Poulsen M."/>
            <person name="Beemelmanns C."/>
        </authorList>
    </citation>
    <scope>NUCLEOTIDE SEQUENCE [LARGE SCALE GENOMIC DNA]</scope>
    <source>
        <strain evidence="1 2">RB68</strain>
    </source>
</reference>
<protein>
    <recommendedName>
        <fullName evidence="3">DUF3558 domain-containing protein</fullName>
    </recommendedName>
</protein>
<dbReference type="EMBL" id="WEGH01000002">
    <property type="protein sequence ID" value="MQY05392.1"/>
    <property type="molecule type" value="Genomic_DNA"/>
</dbReference>
<comment type="caution">
    <text evidence="1">The sequence shown here is derived from an EMBL/GenBank/DDBJ whole genome shotgun (WGS) entry which is preliminary data.</text>
</comment>
<evidence type="ECO:0008006" key="3">
    <source>
        <dbReference type="Google" id="ProtNLM"/>
    </source>
</evidence>
<dbReference type="RefSeq" id="WP_153533450.1">
    <property type="nucleotide sequence ID" value="NZ_WEGH01000002.1"/>
</dbReference>